<comment type="caution">
    <text evidence="2">The sequence shown here is derived from an EMBL/GenBank/DDBJ whole genome shotgun (WGS) entry which is preliminary data.</text>
</comment>
<name>A0A8K0XLU5_9AGAR</name>
<feature type="coiled-coil region" evidence="1">
    <location>
        <begin position="179"/>
        <end position="206"/>
    </location>
</feature>
<gene>
    <name evidence="2" type="ORF">BXZ70DRAFT_1011001</name>
</gene>
<keyword evidence="3" id="KW-1185">Reference proteome</keyword>
<reference evidence="2" key="1">
    <citation type="journal article" date="2021" name="New Phytol.">
        <title>Evolutionary innovations through gain and loss of genes in the ectomycorrhizal Boletales.</title>
        <authorList>
            <person name="Wu G."/>
            <person name="Miyauchi S."/>
            <person name="Morin E."/>
            <person name="Kuo A."/>
            <person name="Drula E."/>
            <person name="Varga T."/>
            <person name="Kohler A."/>
            <person name="Feng B."/>
            <person name="Cao Y."/>
            <person name="Lipzen A."/>
            <person name="Daum C."/>
            <person name="Hundley H."/>
            <person name="Pangilinan J."/>
            <person name="Johnson J."/>
            <person name="Barry K."/>
            <person name="LaButti K."/>
            <person name="Ng V."/>
            <person name="Ahrendt S."/>
            <person name="Min B."/>
            <person name="Choi I.G."/>
            <person name="Park H."/>
            <person name="Plett J.M."/>
            <person name="Magnuson J."/>
            <person name="Spatafora J.W."/>
            <person name="Nagy L.G."/>
            <person name="Henrissat B."/>
            <person name="Grigoriev I.V."/>
            <person name="Yang Z.L."/>
            <person name="Xu J."/>
            <person name="Martin F.M."/>
        </authorList>
    </citation>
    <scope>NUCLEOTIDE SEQUENCE</scope>
    <source>
        <strain evidence="2">KKN 215</strain>
    </source>
</reference>
<organism evidence="2 3">
    <name type="scientific">Cristinia sonorae</name>
    <dbReference type="NCBI Taxonomy" id="1940300"/>
    <lineage>
        <taxon>Eukaryota</taxon>
        <taxon>Fungi</taxon>
        <taxon>Dikarya</taxon>
        <taxon>Basidiomycota</taxon>
        <taxon>Agaricomycotina</taxon>
        <taxon>Agaricomycetes</taxon>
        <taxon>Agaricomycetidae</taxon>
        <taxon>Agaricales</taxon>
        <taxon>Pleurotineae</taxon>
        <taxon>Stephanosporaceae</taxon>
        <taxon>Cristinia</taxon>
    </lineage>
</organism>
<evidence type="ECO:0000256" key="1">
    <source>
        <dbReference type="SAM" id="Coils"/>
    </source>
</evidence>
<sequence>MQAISNVGRFIVKGFHGVDAYISPWISGSYQRALETSLTSAATDDGQQLTRNIRTRHPGRLTYNIASNHISLPQLLDLPSTRRTMSNTAVTSTPPQRSERQIFHDHVNRAVQGFTSNFDSGCQSYFVAVQTAGDGVANPGYFTSPLARDAFSLLGIKMDRVLRDVTVNARRGLIDANTGAEYEDDIRGLEENIATAKAANAALKTQLRNCGVQV</sequence>
<dbReference type="EMBL" id="JAEVFJ010000034">
    <property type="protein sequence ID" value="KAH8091802.1"/>
    <property type="molecule type" value="Genomic_DNA"/>
</dbReference>
<evidence type="ECO:0000313" key="3">
    <source>
        <dbReference type="Proteomes" id="UP000813824"/>
    </source>
</evidence>
<dbReference type="Proteomes" id="UP000813824">
    <property type="component" value="Unassembled WGS sequence"/>
</dbReference>
<dbReference type="AlphaFoldDB" id="A0A8K0XLU5"/>
<proteinExistence type="predicted"/>
<accession>A0A8K0XLU5</accession>
<keyword evidence="1" id="KW-0175">Coiled coil</keyword>
<evidence type="ECO:0000313" key="2">
    <source>
        <dbReference type="EMBL" id="KAH8091802.1"/>
    </source>
</evidence>
<protein>
    <submittedName>
        <fullName evidence="2">Uncharacterized protein</fullName>
    </submittedName>
</protein>